<proteinExistence type="predicted"/>
<dbReference type="RefSeq" id="WP_238306730.1">
    <property type="nucleotide sequence ID" value="NZ_BPQM01000141.1"/>
</dbReference>
<evidence type="ECO:0000313" key="4">
    <source>
        <dbReference type="Proteomes" id="UP001055108"/>
    </source>
</evidence>
<sequence>MLARSPIRPPHATAANPSNRVEAADVAAGLKLARAKDHPGVRALARASEVGSWQSLLALSVGTLAWGTIARDHRLAAAGRHMLEAGILASVVKTGLKRTVHRTRPNVVMDEGFYARGWPGTSVGPWQSFPSGHSALSAAVACAAARAYPEIKRPAYVAAAGVIAAQVVRGAHFPVDVLAGALIGVVAEAAVDRIAPIPRRADLTRRGCPGAHERPRPASS</sequence>
<dbReference type="InterPro" id="IPR036938">
    <property type="entry name" value="PAP2/HPO_sf"/>
</dbReference>
<evidence type="ECO:0000313" key="3">
    <source>
        <dbReference type="EMBL" id="GJD81500.1"/>
    </source>
</evidence>
<dbReference type="InterPro" id="IPR000326">
    <property type="entry name" value="PAP2/HPO"/>
</dbReference>
<keyword evidence="4" id="KW-1185">Reference proteome</keyword>
<feature type="region of interest" description="Disordered" evidence="1">
    <location>
        <begin position="1"/>
        <end position="20"/>
    </location>
</feature>
<dbReference type="Gene3D" id="1.20.144.10">
    <property type="entry name" value="Phosphatidic acid phosphatase type 2/haloperoxidase"/>
    <property type="match status" value="1"/>
</dbReference>
<dbReference type="SUPFAM" id="SSF48317">
    <property type="entry name" value="Acid phosphatase/Vanadium-dependent haloperoxidase"/>
    <property type="match status" value="1"/>
</dbReference>
<gene>
    <name evidence="3" type="ORF">NBEOAGPD_4750</name>
</gene>
<comment type="caution">
    <text evidence="3">The sequence shown here is derived from an EMBL/GenBank/DDBJ whole genome shotgun (WGS) entry which is preliminary data.</text>
</comment>
<organism evidence="3 4">
    <name type="scientific">Methylobacterium gregans</name>
    <dbReference type="NCBI Taxonomy" id="374424"/>
    <lineage>
        <taxon>Bacteria</taxon>
        <taxon>Pseudomonadati</taxon>
        <taxon>Pseudomonadota</taxon>
        <taxon>Alphaproteobacteria</taxon>
        <taxon>Hyphomicrobiales</taxon>
        <taxon>Methylobacteriaceae</taxon>
        <taxon>Methylobacterium</taxon>
    </lineage>
</organism>
<accession>A0AA37HTR0</accession>
<evidence type="ECO:0000259" key="2">
    <source>
        <dbReference type="SMART" id="SM00014"/>
    </source>
</evidence>
<dbReference type="PANTHER" id="PTHR14969:SF13">
    <property type="entry name" value="AT30094P"/>
    <property type="match status" value="1"/>
</dbReference>
<dbReference type="AlphaFoldDB" id="A0AA37HTR0"/>
<dbReference type="EMBL" id="BPQM01000141">
    <property type="protein sequence ID" value="GJD81500.1"/>
    <property type="molecule type" value="Genomic_DNA"/>
</dbReference>
<dbReference type="SMART" id="SM00014">
    <property type="entry name" value="acidPPc"/>
    <property type="match status" value="1"/>
</dbReference>
<reference evidence="3" key="1">
    <citation type="journal article" date="2016" name="Front. Microbiol.">
        <title>Genome Sequence of the Piezophilic, Mesophilic Sulfate-Reducing Bacterium Desulfovibrio indicus J2T.</title>
        <authorList>
            <person name="Cao J."/>
            <person name="Maignien L."/>
            <person name="Shao Z."/>
            <person name="Alain K."/>
            <person name="Jebbar M."/>
        </authorList>
    </citation>
    <scope>NUCLEOTIDE SEQUENCE</scope>
    <source>
        <strain evidence="3">NBRC 103626</strain>
    </source>
</reference>
<reference evidence="3" key="2">
    <citation type="submission" date="2021-08" db="EMBL/GenBank/DDBJ databases">
        <authorList>
            <person name="Tani A."/>
            <person name="Ola A."/>
            <person name="Ogura Y."/>
            <person name="Katsura K."/>
            <person name="Hayashi T."/>
        </authorList>
    </citation>
    <scope>NUCLEOTIDE SEQUENCE</scope>
    <source>
        <strain evidence="3">NBRC 103626</strain>
    </source>
</reference>
<dbReference type="PANTHER" id="PTHR14969">
    <property type="entry name" value="SPHINGOSINE-1-PHOSPHATE PHOSPHOHYDROLASE"/>
    <property type="match status" value="1"/>
</dbReference>
<name>A0AA37HTR0_9HYPH</name>
<feature type="domain" description="Phosphatidic acid phosphatase type 2/haloperoxidase" evidence="2">
    <location>
        <begin position="78"/>
        <end position="192"/>
    </location>
</feature>
<evidence type="ECO:0000256" key="1">
    <source>
        <dbReference type="SAM" id="MobiDB-lite"/>
    </source>
</evidence>
<dbReference type="Pfam" id="PF01569">
    <property type="entry name" value="PAP2"/>
    <property type="match status" value="1"/>
</dbReference>
<protein>
    <recommendedName>
        <fullName evidence="2">Phosphatidic acid phosphatase type 2/haloperoxidase domain-containing protein</fullName>
    </recommendedName>
</protein>
<dbReference type="Proteomes" id="UP001055108">
    <property type="component" value="Unassembled WGS sequence"/>
</dbReference>